<dbReference type="RefSeq" id="WP_222606748.1">
    <property type="nucleotide sequence ID" value="NZ_CP081958.1"/>
</dbReference>
<reference evidence="2 3" key="1">
    <citation type="journal article" date="2021" name="Int. J. Syst. Evol. Microbiol.">
        <title>Halobaculum halophilum sp. nov. and Halobaculum salinum sp. nov., isolated from salt lake and saline soil.</title>
        <authorList>
            <person name="Cui H.L."/>
            <person name="Shi X.W."/>
            <person name="Yin X.M."/>
            <person name="Yang X.Y."/>
            <person name="Hou J."/>
            <person name="Zhu L."/>
        </authorList>
    </citation>
    <scope>NUCLEOTIDE SEQUENCE [LARGE SCALE GENOMIC DNA]</scope>
    <source>
        <strain evidence="2 3">NBRC 109044</strain>
    </source>
</reference>
<protein>
    <submittedName>
        <fullName evidence="2">Uncharacterized protein</fullName>
    </submittedName>
</protein>
<name>A0A8T8WAT0_9EURY</name>
<keyword evidence="1" id="KW-1133">Transmembrane helix</keyword>
<evidence type="ECO:0000256" key="1">
    <source>
        <dbReference type="SAM" id="Phobius"/>
    </source>
</evidence>
<dbReference type="EMBL" id="CP081958">
    <property type="protein sequence ID" value="QZP36930.1"/>
    <property type="molecule type" value="Genomic_DNA"/>
</dbReference>
<sequence>MPLPSTAEARSTLGDRLPSAVTVVVEVVIASTVLAWTAAWLAIASVNLQYGDYVAVAGTVGLMVVPALAYEYRRLESYLPLPEPDGPDVSVSDLVMPSSG</sequence>
<dbReference type="GeneID" id="67178794"/>
<evidence type="ECO:0000313" key="2">
    <source>
        <dbReference type="EMBL" id="QZP36930.1"/>
    </source>
</evidence>
<proteinExistence type="predicted"/>
<organism evidence="2 3">
    <name type="scientific">Halobaculum magnesiiphilum</name>
    <dbReference type="NCBI Taxonomy" id="1017351"/>
    <lineage>
        <taxon>Archaea</taxon>
        <taxon>Methanobacteriati</taxon>
        <taxon>Methanobacteriota</taxon>
        <taxon>Stenosarchaea group</taxon>
        <taxon>Halobacteria</taxon>
        <taxon>Halobacteriales</taxon>
        <taxon>Haloferacaceae</taxon>
        <taxon>Halobaculum</taxon>
    </lineage>
</organism>
<feature type="transmembrane region" description="Helical" evidence="1">
    <location>
        <begin position="20"/>
        <end position="43"/>
    </location>
</feature>
<dbReference type="AlphaFoldDB" id="A0A8T8WAT0"/>
<dbReference type="Proteomes" id="UP000826254">
    <property type="component" value="Chromosome"/>
</dbReference>
<keyword evidence="3" id="KW-1185">Reference proteome</keyword>
<keyword evidence="1" id="KW-0472">Membrane</keyword>
<evidence type="ECO:0000313" key="3">
    <source>
        <dbReference type="Proteomes" id="UP000826254"/>
    </source>
</evidence>
<gene>
    <name evidence="2" type="ORF">K6T50_11590</name>
</gene>
<dbReference type="KEGG" id="hmp:K6T50_11590"/>
<keyword evidence="1" id="KW-0812">Transmembrane</keyword>
<feature type="transmembrane region" description="Helical" evidence="1">
    <location>
        <begin position="50"/>
        <end position="70"/>
    </location>
</feature>
<accession>A0A8T8WAT0</accession>